<gene>
    <name evidence="1" type="ORF">GHT06_020156</name>
</gene>
<evidence type="ECO:0000313" key="2">
    <source>
        <dbReference type="Proteomes" id="UP000820818"/>
    </source>
</evidence>
<dbReference type="EMBL" id="WJBH02000008">
    <property type="protein sequence ID" value="KAI9554879.1"/>
    <property type="molecule type" value="Genomic_DNA"/>
</dbReference>
<dbReference type="Proteomes" id="UP000820818">
    <property type="component" value="Linkage Group LG8"/>
</dbReference>
<accession>A0AAD5PS29</accession>
<dbReference type="AlphaFoldDB" id="A0AAD5PS29"/>
<name>A0AAD5PS29_9CRUS</name>
<evidence type="ECO:0000313" key="1">
    <source>
        <dbReference type="EMBL" id="KAI9554879.1"/>
    </source>
</evidence>
<sequence>MFKNPLPSSAINEFLVSHLSSLELFPLLNVKWKAVRIPIAIPSNGSFFVCPLVNSSIV</sequence>
<comment type="caution">
    <text evidence="1">The sequence shown here is derived from an EMBL/GenBank/DDBJ whole genome shotgun (WGS) entry which is preliminary data.</text>
</comment>
<protein>
    <submittedName>
        <fullName evidence="1">Uncharacterized protein</fullName>
    </submittedName>
</protein>
<keyword evidence="2" id="KW-1185">Reference proteome</keyword>
<reference evidence="1 2" key="1">
    <citation type="submission" date="2022-05" db="EMBL/GenBank/DDBJ databases">
        <title>A multi-omics perspective on studying reproductive biology in Daphnia sinensis.</title>
        <authorList>
            <person name="Jia J."/>
        </authorList>
    </citation>
    <scope>NUCLEOTIDE SEQUENCE [LARGE SCALE GENOMIC DNA]</scope>
    <source>
        <strain evidence="1 2">WSL</strain>
    </source>
</reference>
<organism evidence="1 2">
    <name type="scientific">Daphnia sinensis</name>
    <dbReference type="NCBI Taxonomy" id="1820382"/>
    <lineage>
        <taxon>Eukaryota</taxon>
        <taxon>Metazoa</taxon>
        <taxon>Ecdysozoa</taxon>
        <taxon>Arthropoda</taxon>
        <taxon>Crustacea</taxon>
        <taxon>Branchiopoda</taxon>
        <taxon>Diplostraca</taxon>
        <taxon>Cladocera</taxon>
        <taxon>Anomopoda</taxon>
        <taxon>Daphniidae</taxon>
        <taxon>Daphnia</taxon>
        <taxon>Daphnia similis group</taxon>
    </lineage>
</organism>
<proteinExistence type="predicted"/>